<sequence length="338" mass="39141">MILFVNDCNCRIWLPVFSLHNPHSAAFNSLYILEIICSLIVCGLVIKTIRAVYSSVVFHRNLNHILMWDIFIWFESLLFKFISLFYVSGFVPSGVAENHSQFWYSDDASLFPTIETLSNIQPLNIACILRWHYLYTITTLLFFLASERLCASFFILDYEKKRRSYIFYSLFAFSNAFTLPMTYVTFFNLASFCPLFSILVASNSIALVMFLFNRIFNKKVIKKFNNCTTTYSLAMRFQARENLKAAKLIQRIIIAGFVLLAFGFIIIAFIVFEWIPSLKSINVFFLEIVAHLNPLFLCPLVLLSMHKSDTAPLGSIQAKMSSQNEVDIYFKQLKNAWE</sequence>
<evidence type="ECO:0000256" key="5">
    <source>
        <dbReference type="ARBA" id="ARBA00023136"/>
    </source>
</evidence>
<proteinExistence type="inferred from homology"/>
<dbReference type="Pfam" id="PF03125">
    <property type="entry name" value="Sre"/>
    <property type="match status" value="1"/>
</dbReference>
<keyword evidence="4 6" id="KW-1133">Transmembrane helix</keyword>
<evidence type="ECO:0000313" key="7">
    <source>
        <dbReference type="EMBL" id="CAB3411324.1"/>
    </source>
</evidence>
<evidence type="ECO:0000313" key="8">
    <source>
        <dbReference type="Proteomes" id="UP000494206"/>
    </source>
</evidence>
<evidence type="ECO:0000256" key="6">
    <source>
        <dbReference type="SAM" id="Phobius"/>
    </source>
</evidence>
<dbReference type="InterPro" id="IPR004151">
    <property type="entry name" value="7TM_GPCR_serpentine_rcpt_Sre"/>
</dbReference>
<keyword evidence="3 6" id="KW-0812">Transmembrane</keyword>
<evidence type="ECO:0000256" key="3">
    <source>
        <dbReference type="ARBA" id="ARBA00022692"/>
    </source>
</evidence>
<dbReference type="GO" id="GO:0007606">
    <property type="term" value="P:sensory perception of chemical stimulus"/>
    <property type="evidence" value="ECO:0007669"/>
    <property type="project" value="InterPro"/>
</dbReference>
<dbReference type="PANTHER" id="PTHR47757:SF1">
    <property type="entry name" value="SERPENTINE RECEPTOR, CLASS E (EPSILON)"/>
    <property type="match status" value="1"/>
</dbReference>
<dbReference type="GO" id="GO:0016020">
    <property type="term" value="C:membrane"/>
    <property type="evidence" value="ECO:0007669"/>
    <property type="project" value="UniProtKB-SubCell"/>
</dbReference>
<dbReference type="Proteomes" id="UP000494206">
    <property type="component" value="Unassembled WGS sequence"/>
</dbReference>
<comment type="subcellular location">
    <subcellularLocation>
        <location evidence="1">Membrane</location>
        <topology evidence="1">Multi-pass membrane protein</topology>
    </subcellularLocation>
</comment>
<dbReference type="InterPro" id="IPR053365">
    <property type="entry name" value="Nematode_rcpt-like"/>
</dbReference>
<feature type="transmembrane region" description="Helical" evidence="6">
    <location>
        <begin position="252"/>
        <end position="275"/>
    </location>
</feature>
<feature type="transmembrane region" description="Helical" evidence="6">
    <location>
        <begin position="133"/>
        <end position="156"/>
    </location>
</feature>
<accession>A0A8S1FFK8</accession>
<keyword evidence="8" id="KW-1185">Reference proteome</keyword>
<evidence type="ECO:0008006" key="9">
    <source>
        <dbReference type="Google" id="ProtNLM"/>
    </source>
</evidence>
<organism evidence="7 8">
    <name type="scientific">Caenorhabditis bovis</name>
    <dbReference type="NCBI Taxonomy" id="2654633"/>
    <lineage>
        <taxon>Eukaryota</taxon>
        <taxon>Metazoa</taxon>
        <taxon>Ecdysozoa</taxon>
        <taxon>Nematoda</taxon>
        <taxon>Chromadorea</taxon>
        <taxon>Rhabditida</taxon>
        <taxon>Rhabditina</taxon>
        <taxon>Rhabditomorpha</taxon>
        <taxon>Rhabditoidea</taxon>
        <taxon>Rhabditidae</taxon>
        <taxon>Peloderinae</taxon>
        <taxon>Caenorhabditis</taxon>
    </lineage>
</organism>
<protein>
    <recommendedName>
        <fullName evidence="9">Serpentine Receptor, class E (Epsilon)</fullName>
    </recommendedName>
</protein>
<evidence type="ECO:0000256" key="2">
    <source>
        <dbReference type="ARBA" id="ARBA00006803"/>
    </source>
</evidence>
<feature type="transmembrane region" description="Helical" evidence="6">
    <location>
        <begin position="30"/>
        <end position="53"/>
    </location>
</feature>
<gene>
    <name evidence="7" type="ORF">CBOVIS_LOCUS12730</name>
</gene>
<feature type="transmembrane region" description="Helical" evidence="6">
    <location>
        <begin position="65"/>
        <end position="87"/>
    </location>
</feature>
<comment type="similarity">
    <text evidence="2">Belongs to the nematode receptor-like protein sre family.</text>
</comment>
<feature type="transmembrane region" description="Helical" evidence="6">
    <location>
        <begin position="281"/>
        <end position="303"/>
    </location>
</feature>
<feature type="transmembrane region" description="Helical" evidence="6">
    <location>
        <begin position="165"/>
        <end position="183"/>
    </location>
</feature>
<dbReference type="AlphaFoldDB" id="A0A8S1FFK8"/>
<feature type="transmembrane region" description="Helical" evidence="6">
    <location>
        <begin position="189"/>
        <end position="212"/>
    </location>
</feature>
<keyword evidence="5 6" id="KW-0472">Membrane</keyword>
<name>A0A8S1FFK8_9PELO</name>
<evidence type="ECO:0000256" key="4">
    <source>
        <dbReference type="ARBA" id="ARBA00022989"/>
    </source>
</evidence>
<dbReference type="PANTHER" id="PTHR47757">
    <property type="entry name" value="SERPENTINE RECEPTOR, CLASS E (EPSILON)-RELATED"/>
    <property type="match status" value="1"/>
</dbReference>
<evidence type="ECO:0000256" key="1">
    <source>
        <dbReference type="ARBA" id="ARBA00004141"/>
    </source>
</evidence>
<reference evidence="7 8" key="1">
    <citation type="submission" date="2020-04" db="EMBL/GenBank/DDBJ databases">
        <authorList>
            <person name="Laetsch R D."/>
            <person name="Stevens L."/>
            <person name="Kumar S."/>
            <person name="Blaxter L. M."/>
        </authorList>
    </citation>
    <scope>NUCLEOTIDE SEQUENCE [LARGE SCALE GENOMIC DNA]</scope>
</reference>
<dbReference type="EMBL" id="CADEPM010000013">
    <property type="protein sequence ID" value="CAB3411324.1"/>
    <property type="molecule type" value="Genomic_DNA"/>
</dbReference>
<comment type="caution">
    <text evidence="7">The sequence shown here is derived from an EMBL/GenBank/DDBJ whole genome shotgun (WGS) entry which is preliminary data.</text>
</comment>